<evidence type="ECO:0000313" key="1">
    <source>
        <dbReference type="EMBL" id="MFC4106787.1"/>
    </source>
</evidence>
<name>A0ABV8KLJ8_9ACTN</name>
<protein>
    <submittedName>
        <fullName evidence="1">Uncharacterized protein</fullName>
    </submittedName>
</protein>
<comment type="caution">
    <text evidence="1">The sequence shown here is derived from an EMBL/GenBank/DDBJ whole genome shotgun (WGS) entry which is preliminary data.</text>
</comment>
<evidence type="ECO:0000313" key="2">
    <source>
        <dbReference type="Proteomes" id="UP001595868"/>
    </source>
</evidence>
<keyword evidence="2" id="KW-1185">Reference proteome</keyword>
<gene>
    <name evidence="1" type="ORF">ACFOX0_12715</name>
</gene>
<sequence>MAFHDKELRVLPPITVDGRRVKRYHIDQPTRPLEPEVEKAAYDILPALLPEGDEGTPAASWVVVHRGADTGAYLLAYSWFWGNVVRVRTMVSGQPVLGCPDTDPSRFVPLDRQIVGCVWELGVFEHERGAWIRHVLDPDEPDLDGWLADTRADGPVGR</sequence>
<dbReference type="Proteomes" id="UP001595868">
    <property type="component" value="Unassembled WGS sequence"/>
</dbReference>
<dbReference type="EMBL" id="JBHSBN010000007">
    <property type="protein sequence ID" value="MFC4106787.1"/>
    <property type="molecule type" value="Genomic_DNA"/>
</dbReference>
<accession>A0ABV8KLJ8</accession>
<reference evidence="2" key="1">
    <citation type="journal article" date="2019" name="Int. J. Syst. Evol. Microbiol.">
        <title>The Global Catalogue of Microorganisms (GCM) 10K type strain sequencing project: providing services to taxonomists for standard genome sequencing and annotation.</title>
        <authorList>
            <consortium name="The Broad Institute Genomics Platform"/>
            <consortium name="The Broad Institute Genome Sequencing Center for Infectious Disease"/>
            <person name="Wu L."/>
            <person name="Ma J."/>
        </authorList>
    </citation>
    <scope>NUCLEOTIDE SEQUENCE [LARGE SCALE GENOMIC DNA]</scope>
    <source>
        <strain evidence="2">2902at01</strain>
    </source>
</reference>
<organism evidence="1 2">
    <name type="scientific">Micromonospora zhanjiangensis</name>
    <dbReference type="NCBI Taxonomy" id="1522057"/>
    <lineage>
        <taxon>Bacteria</taxon>
        <taxon>Bacillati</taxon>
        <taxon>Actinomycetota</taxon>
        <taxon>Actinomycetes</taxon>
        <taxon>Micromonosporales</taxon>
        <taxon>Micromonosporaceae</taxon>
        <taxon>Micromonospora</taxon>
    </lineage>
</organism>
<dbReference type="RefSeq" id="WP_377545046.1">
    <property type="nucleotide sequence ID" value="NZ_JBHSBN010000007.1"/>
</dbReference>
<proteinExistence type="predicted"/>